<organism evidence="3 4">
    <name type="scientific">Cercophora samala</name>
    <dbReference type="NCBI Taxonomy" id="330535"/>
    <lineage>
        <taxon>Eukaryota</taxon>
        <taxon>Fungi</taxon>
        <taxon>Dikarya</taxon>
        <taxon>Ascomycota</taxon>
        <taxon>Pezizomycotina</taxon>
        <taxon>Sordariomycetes</taxon>
        <taxon>Sordariomycetidae</taxon>
        <taxon>Sordariales</taxon>
        <taxon>Lasiosphaeriaceae</taxon>
        <taxon>Cercophora</taxon>
    </lineage>
</organism>
<comment type="caution">
    <text evidence="3">The sequence shown here is derived from an EMBL/GenBank/DDBJ whole genome shotgun (WGS) entry which is preliminary data.</text>
</comment>
<evidence type="ECO:0000313" key="3">
    <source>
        <dbReference type="EMBL" id="KAK0669467.1"/>
    </source>
</evidence>
<dbReference type="EMBL" id="JAULSY010000042">
    <property type="protein sequence ID" value="KAK0669467.1"/>
    <property type="molecule type" value="Genomic_DNA"/>
</dbReference>
<keyword evidence="4" id="KW-1185">Reference proteome</keyword>
<accession>A0AA39ZEG1</accession>
<proteinExistence type="predicted"/>
<reference evidence="3" key="1">
    <citation type="submission" date="2023-06" db="EMBL/GenBank/DDBJ databases">
        <title>Genome-scale phylogeny and comparative genomics of the fungal order Sordariales.</title>
        <authorList>
            <consortium name="Lawrence Berkeley National Laboratory"/>
            <person name="Hensen N."/>
            <person name="Bonometti L."/>
            <person name="Westerberg I."/>
            <person name="Brannstrom I.O."/>
            <person name="Guillou S."/>
            <person name="Cros-Aarteil S."/>
            <person name="Calhoun S."/>
            <person name="Haridas S."/>
            <person name="Kuo A."/>
            <person name="Mondo S."/>
            <person name="Pangilinan J."/>
            <person name="Riley R."/>
            <person name="Labutti K."/>
            <person name="Andreopoulos B."/>
            <person name="Lipzen A."/>
            <person name="Chen C."/>
            <person name="Yanf M."/>
            <person name="Daum C."/>
            <person name="Ng V."/>
            <person name="Clum A."/>
            <person name="Steindorff A."/>
            <person name="Ohm R."/>
            <person name="Martin F."/>
            <person name="Silar P."/>
            <person name="Natvig D."/>
            <person name="Lalanne C."/>
            <person name="Gautier V."/>
            <person name="Ament-Velasquez S.L."/>
            <person name="Kruys A."/>
            <person name="Hutchinson M.I."/>
            <person name="Powell A.J."/>
            <person name="Barry K."/>
            <person name="Miller A.N."/>
            <person name="Grigoriev I.V."/>
            <person name="Debuchy R."/>
            <person name="Gladieux P."/>
            <person name="Thoren M.H."/>
            <person name="Johannesson H."/>
        </authorList>
    </citation>
    <scope>NUCLEOTIDE SEQUENCE</scope>
    <source>
        <strain evidence="3">CBS 307.81</strain>
    </source>
</reference>
<evidence type="ECO:0000313" key="4">
    <source>
        <dbReference type="Proteomes" id="UP001174997"/>
    </source>
</evidence>
<dbReference type="Proteomes" id="UP001174997">
    <property type="component" value="Unassembled WGS sequence"/>
</dbReference>
<evidence type="ECO:0000256" key="1">
    <source>
        <dbReference type="SAM" id="MobiDB-lite"/>
    </source>
</evidence>
<feature type="domain" description="2EXR" evidence="2">
    <location>
        <begin position="6"/>
        <end position="179"/>
    </location>
</feature>
<evidence type="ECO:0000259" key="2">
    <source>
        <dbReference type="Pfam" id="PF20150"/>
    </source>
</evidence>
<feature type="region of interest" description="Disordered" evidence="1">
    <location>
        <begin position="129"/>
        <end position="151"/>
    </location>
</feature>
<dbReference type="Pfam" id="PF20150">
    <property type="entry name" value="2EXR"/>
    <property type="match status" value="1"/>
</dbReference>
<dbReference type="PANTHER" id="PTHR35910">
    <property type="entry name" value="2EXR DOMAIN-CONTAINING PROTEIN"/>
    <property type="match status" value="1"/>
</dbReference>
<dbReference type="AlphaFoldDB" id="A0AA39ZEG1"/>
<protein>
    <recommendedName>
        <fullName evidence="2">2EXR domain-containing protein</fullName>
    </recommendedName>
</protein>
<dbReference type="InterPro" id="IPR045518">
    <property type="entry name" value="2EXR"/>
</dbReference>
<sequence>MASTTFHPFPRLPYELRALIWEFSALEPRTIEVRVGTKPRYIRPPPFAHELLTHPLFGPLGDLYNDRIYAEVSCLLNTGLTPIPPLMHTCHEARNLMSKSPLGYTQAFATYSAKVVLHQRLAVFRDRKEEERLITPPPPPPGQGRVGRRETKRRRVFRSQWKRWPLGERYIWVNWERDVISVGRDREAFAEVVLPEERLVRKLKFEWDPAYLGEGRFANLGEIHIVCVEGPIQWHRVWGEKFSWDAVGGKGIVTLHDEDIAKDEDLCKALKGRKAVGFLEFEKIYNDPNIWLHTWAR</sequence>
<dbReference type="PANTHER" id="PTHR35910:SF1">
    <property type="entry name" value="2EXR DOMAIN-CONTAINING PROTEIN"/>
    <property type="match status" value="1"/>
</dbReference>
<gene>
    <name evidence="3" type="ORF">QBC41DRAFT_107383</name>
</gene>
<name>A0AA39ZEG1_9PEZI</name>